<evidence type="ECO:0000313" key="3">
    <source>
        <dbReference type="Proteomes" id="UP000030671"/>
    </source>
</evidence>
<dbReference type="KEGG" id="hir:HETIRDRAFT_247845"/>
<feature type="transmembrane region" description="Helical" evidence="1">
    <location>
        <begin position="104"/>
        <end position="122"/>
    </location>
</feature>
<dbReference type="RefSeq" id="XP_009549453.1">
    <property type="nucleotide sequence ID" value="XM_009551158.1"/>
</dbReference>
<accession>W4K0D4</accession>
<dbReference type="EMBL" id="KI925461">
    <property type="protein sequence ID" value="ETW79199.1"/>
    <property type="molecule type" value="Genomic_DNA"/>
</dbReference>
<evidence type="ECO:0000313" key="2">
    <source>
        <dbReference type="EMBL" id="ETW79199.1"/>
    </source>
</evidence>
<dbReference type="AlphaFoldDB" id="W4K0D4"/>
<dbReference type="Proteomes" id="UP000030671">
    <property type="component" value="Unassembled WGS sequence"/>
</dbReference>
<feature type="non-terminal residue" evidence="2">
    <location>
        <position position="123"/>
    </location>
</feature>
<keyword evidence="3" id="KW-1185">Reference proteome</keyword>
<reference evidence="2 3" key="1">
    <citation type="journal article" date="2012" name="New Phytol.">
        <title>Insight into trade-off between wood decay and parasitism from the genome of a fungal forest pathogen.</title>
        <authorList>
            <person name="Olson A."/>
            <person name="Aerts A."/>
            <person name="Asiegbu F."/>
            <person name="Belbahri L."/>
            <person name="Bouzid O."/>
            <person name="Broberg A."/>
            <person name="Canback B."/>
            <person name="Coutinho P.M."/>
            <person name="Cullen D."/>
            <person name="Dalman K."/>
            <person name="Deflorio G."/>
            <person name="van Diepen L.T."/>
            <person name="Dunand C."/>
            <person name="Duplessis S."/>
            <person name="Durling M."/>
            <person name="Gonthier P."/>
            <person name="Grimwood J."/>
            <person name="Fossdal C.G."/>
            <person name="Hansson D."/>
            <person name="Henrissat B."/>
            <person name="Hietala A."/>
            <person name="Himmelstrand K."/>
            <person name="Hoffmeister D."/>
            <person name="Hogberg N."/>
            <person name="James T.Y."/>
            <person name="Karlsson M."/>
            <person name="Kohler A."/>
            <person name="Kues U."/>
            <person name="Lee Y.H."/>
            <person name="Lin Y.C."/>
            <person name="Lind M."/>
            <person name="Lindquist E."/>
            <person name="Lombard V."/>
            <person name="Lucas S."/>
            <person name="Lunden K."/>
            <person name="Morin E."/>
            <person name="Murat C."/>
            <person name="Park J."/>
            <person name="Raffaello T."/>
            <person name="Rouze P."/>
            <person name="Salamov A."/>
            <person name="Schmutz J."/>
            <person name="Solheim H."/>
            <person name="Stahlberg J."/>
            <person name="Velez H."/>
            <person name="de Vries R.P."/>
            <person name="Wiebenga A."/>
            <person name="Woodward S."/>
            <person name="Yakovlev I."/>
            <person name="Garbelotto M."/>
            <person name="Martin F."/>
            <person name="Grigoriev I.V."/>
            <person name="Stenlid J."/>
        </authorList>
    </citation>
    <scope>NUCLEOTIDE SEQUENCE [LARGE SCALE GENOMIC DNA]</scope>
    <source>
        <strain evidence="2 3">TC 32-1</strain>
    </source>
</reference>
<gene>
    <name evidence="2" type="ORF">HETIRDRAFT_247845</name>
</gene>
<name>W4K0D4_HETIT</name>
<keyword evidence="1" id="KW-0812">Transmembrane</keyword>
<dbReference type="eggNOG" id="ENOG502ST7R">
    <property type="taxonomic scope" value="Eukaryota"/>
</dbReference>
<organism evidence="2 3">
    <name type="scientific">Heterobasidion irregulare (strain TC 32-1)</name>
    <dbReference type="NCBI Taxonomy" id="747525"/>
    <lineage>
        <taxon>Eukaryota</taxon>
        <taxon>Fungi</taxon>
        <taxon>Dikarya</taxon>
        <taxon>Basidiomycota</taxon>
        <taxon>Agaricomycotina</taxon>
        <taxon>Agaricomycetes</taxon>
        <taxon>Russulales</taxon>
        <taxon>Bondarzewiaceae</taxon>
        <taxon>Heterobasidion</taxon>
        <taxon>Heterobasidion annosum species complex</taxon>
    </lineage>
</organism>
<dbReference type="OrthoDB" id="5525680at2759"/>
<dbReference type="HOGENOM" id="CLU_120561_2_0_1"/>
<evidence type="ECO:0000256" key="1">
    <source>
        <dbReference type="SAM" id="Phobius"/>
    </source>
</evidence>
<evidence type="ECO:0008006" key="4">
    <source>
        <dbReference type="Google" id="ProtNLM"/>
    </source>
</evidence>
<keyword evidence="1" id="KW-0472">Membrane</keyword>
<proteinExistence type="predicted"/>
<dbReference type="InParanoid" id="W4K0D4"/>
<feature type="transmembrane region" description="Helical" evidence="1">
    <location>
        <begin position="62"/>
        <end position="83"/>
    </location>
</feature>
<sequence>MAFILPNVGSSARDFCMLERNFLSHIKLALLLLLLFSSTVLQARLSGVDPPGSSSRPSDTSIALASLQLAAALCLVLGGFWEYESGFRDMRNMRAFLVSTKPHLAIMTIVLGVVFTTCIVLLA</sequence>
<dbReference type="GeneID" id="20669207"/>
<keyword evidence="1" id="KW-1133">Transmembrane helix</keyword>
<protein>
    <recommendedName>
        <fullName evidence="4">DUF202 domain-containing protein</fullName>
    </recommendedName>
</protein>